<evidence type="ECO:0000313" key="1">
    <source>
        <dbReference type="EMBL" id="HDZ49891.1"/>
    </source>
</evidence>
<name>A0A7C1MF36_UNCAE</name>
<sequence>MMNLAKIRKEDLFESFPSPWKTDLFEEIKAIVKAMKRKVVVIDDDPTGVQTVHD</sequence>
<dbReference type="EMBL" id="DRFT01000109">
    <property type="protein sequence ID" value="HDZ49891.1"/>
    <property type="molecule type" value="Genomic_DNA"/>
</dbReference>
<gene>
    <name evidence="1" type="ORF">ENH69_01570</name>
</gene>
<comment type="caution">
    <text evidence="1">The sequence shown here is derived from an EMBL/GenBank/DDBJ whole genome shotgun (WGS) entry which is preliminary data.</text>
</comment>
<feature type="non-terminal residue" evidence="1">
    <location>
        <position position="54"/>
    </location>
</feature>
<organism evidence="1">
    <name type="scientific">Aerophobetes bacterium</name>
    <dbReference type="NCBI Taxonomy" id="2030807"/>
    <lineage>
        <taxon>Bacteria</taxon>
        <taxon>Candidatus Aerophobota</taxon>
    </lineage>
</organism>
<accession>A0A7C1MF36</accession>
<protein>
    <submittedName>
        <fullName evidence="1">Hydroxyacid dehydrogenase</fullName>
    </submittedName>
</protein>
<dbReference type="AlphaFoldDB" id="A0A7C1MF36"/>
<reference evidence="1" key="1">
    <citation type="journal article" date="2020" name="mSystems">
        <title>Genome- and Community-Level Interaction Insights into Carbon Utilization and Element Cycling Functions of Hydrothermarchaeota in Hydrothermal Sediment.</title>
        <authorList>
            <person name="Zhou Z."/>
            <person name="Liu Y."/>
            <person name="Xu W."/>
            <person name="Pan J."/>
            <person name="Luo Z.H."/>
            <person name="Li M."/>
        </authorList>
    </citation>
    <scope>NUCLEOTIDE SEQUENCE [LARGE SCALE GENOMIC DNA]</scope>
    <source>
        <strain evidence="1">HyVt-329</strain>
    </source>
</reference>
<proteinExistence type="predicted"/>
<dbReference type="Proteomes" id="UP000885667">
    <property type="component" value="Unassembled WGS sequence"/>
</dbReference>